<dbReference type="PANTHER" id="PTHR43281:SF1">
    <property type="entry name" value="FARNESYL DIPHOSPHATE SYNTHASE"/>
    <property type="match status" value="1"/>
</dbReference>
<comment type="cofactor">
    <cofactor evidence="1">
        <name>Mg(2+)</name>
        <dbReference type="ChEBI" id="CHEBI:18420"/>
    </cofactor>
</comment>
<keyword evidence="3 7" id="KW-0808">Transferase</keyword>
<keyword evidence="4" id="KW-0479">Metal-binding</keyword>
<proteinExistence type="inferred from homology"/>
<sequence>MPNELNSILVDVKTKIDQQIEARLQSAKNDLIEGLYKSALYSATGGKRIRAVFVFLVGRLLKVDAAKLLSTATAVELVHAASLIMGDLPYMDDSQLRRGKPANHVVFGQDVALLASIGLLSEAIQTLQEDAALDETEKNRITKELACSFGLNGLAAGQFIDLKLKPGPNDFNIVEFVNEKKTAALFMAGAKMAGHLGGASEKELEALNDYARDIGFTFSFVDDLLESRQYAENKQKLPPKNLVLLFGEENVRNYLNEYRKKAEDALAVFGDKAGELIAFNAHLINRL</sequence>
<comment type="similarity">
    <text evidence="2 7">Belongs to the FPP/GGPP synthase family.</text>
</comment>
<gene>
    <name evidence="8" type="ORF">ENK44_13185</name>
</gene>
<comment type="caution">
    <text evidence="8">The sequence shown here is derived from an EMBL/GenBank/DDBJ whole genome shotgun (WGS) entry which is preliminary data.</text>
</comment>
<organism evidence="8">
    <name type="scientific">Caldithrix abyssi</name>
    <dbReference type="NCBI Taxonomy" id="187145"/>
    <lineage>
        <taxon>Bacteria</taxon>
        <taxon>Pseudomonadati</taxon>
        <taxon>Calditrichota</taxon>
        <taxon>Calditrichia</taxon>
        <taxon>Calditrichales</taxon>
        <taxon>Calditrichaceae</taxon>
        <taxon>Caldithrix</taxon>
    </lineage>
</organism>
<dbReference type="Proteomes" id="UP000885779">
    <property type="component" value="Unassembled WGS sequence"/>
</dbReference>
<name>A0A7V4WWJ8_CALAY</name>
<dbReference type="Gene3D" id="1.10.600.10">
    <property type="entry name" value="Farnesyl Diphosphate Synthase"/>
    <property type="match status" value="1"/>
</dbReference>
<reference evidence="8" key="1">
    <citation type="journal article" date="2020" name="mSystems">
        <title>Genome- and Community-Level Interaction Insights into Carbon Utilization and Element Cycling Functions of Hydrothermarchaeota in Hydrothermal Sediment.</title>
        <authorList>
            <person name="Zhou Z."/>
            <person name="Liu Y."/>
            <person name="Xu W."/>
            <person name="Pan J."/>
            <person name="Luo Z.H."/>
            <person name="Li M."/>
        </authorList>
    </citation>
    <scope>NUCLEOTIDE SEQUENCE [LARGE SCALE GENOMIC DNA]</scope>
    <source>
        <strain evidence="8">HyVt-577</strain>
    </source>
</reference>
<evidence type="ECO:0000256" key="5">
    <source>
        <dbReference type="ARBA" id="ARBA00022842"/>
    </source>
</evidence>
<dbReference type="SUPFAM" id="SSF48576">
    <property type="entry name" value="Terpenoid synthases"/>
    <property type="match status" value="1"/>
</dbReference>
<dbReference type="InterPro" id="IPR008949">
    <property type="entry name" value="Isoprenoid_synthase_dom_sf"/>
</dbReference>
<evidence type="ECO:0000256" key="3">
    <source>
        <dbReference type="ARBA" id="ARBA00022679"/>
    </source>
</evidence>
<dbReference type="PANTHER" id="PTHR43281">
    <property type="entry name" value="FARNESYL DIPHOSPHATE SYNTHASE"/>
    <property type="match status" value="1"/>
</dbReference>
<keyword evidence="6" id="KW-0414">Isoprene biosynthesis</keyword>
<evidence type="ECO:0000256" key="6">
    <source>
        <dbReference type="ARBA" id="ARBA00023229"/>
    </source>
</evidence>
<dbReference type="AlphaFoldDB" id="A0A7V4WWJ8"/>
<evidence type="ECO:0000256" key="2">
    <source>
        <dbReference type="ARBA" id="ARBA00006706"/>
    </source>
</evidence>
<evidence type="ECO:0000313" key="8">
    <source>
        <dbReference type="EMBL" id="HGY56657.1"/>
    </source>
</evidence>
<dbReference type="GO" id="GO:0004659">
    <property type="term" value="F:prenyltransferase activity"/>
    <property type="evidence" value="ECO:0007669"/>
    <property type="project" value="InterPro"/>
</dbReference>
<protein>
    <recommendedName>
        <fullName evidence="9">Polyprenyl synthetase family protein</fullName>
    </recommendedName>
</protein>
<dbReference type="Pfam" id="PF00348">
    <property type="entry name" value="polyprenyl_synt"/>
    <property type="match status" value="1"/>
</dbReference>
<evidence type="ECO:0008006" key="9">
    <source>
        <dbReference type="Google" id="ProtNLM"/>
    </source>
</evidence>
<dbReference type="GO" id="GO:0046872">
    <property type="term" value="F:metal ion binding"/>
    <property type="evidence" value="ECO:0007669"/>
    <property type="project" value="UniProtKB-KW"/>
</dbReference>
<evidence type="ECO:0000256" key="1">
    <source>
        <dbReference type="ARBA" id="ARBA00001946"/>
    </source>
</evidence>
<dbReference type="EMBL" id="DRQG01000120">
    <property type="protein sequence ID" value="HGY56657.1"/>
    <property type="molecule type" value="Genomic_DNA"/>
</dbReference>
<dbReference type="InterPro" id="IPR000092">
    <property type="entry name" value="Polyprenyl_synt"/>
</dbReference>
<evidence type="ECO:0000256" key="7">
    <source>
        <dbReference type="RuleBase" id="RU004466"/>
    </source>
</evidence>
<dbReference type="GO" id="GO:0008299">
    <property type="term" value="P:isoprenoid biosynthetic process"/>
    <property type="evidence" value="ECO:0007669"/>
    <property type="project" value="UniProtKB-KW"/>
</dbReference>
<accession>A0A7V4WWJ8</accession>
<keyword evidence="5" id="KW-0460">Magnesium</keyword>
<evidence type="ECO:0000256" key="4">
    <source>
        <dbReference type="ARBA" id="ARBA00022723"/>
    </source>
</evidence>